<dbReference type="RefSeq" id="WP_240319713.1">
    <property type="nucleotide sequence ID" value="NZ_FNTL01000004.1"/>
</dbReference>
<sequence>MAVAALGAITGLAAGTVLGVVTGWFLPTLYGAGAENDELTGHLEGT</sequence>
<gene>
    <name evidence="1" type="ORF">SAMN04490220_2044</name>
</gene>
<evidence type="ECO:0000313" key="2">
    <source>
        <dbReference type="Proteomes" id="UP000183407"/>
    </source>
</evidence>
<accession>A0A1H4TRN2</accession>
<reference evidence="2" key="1">
    <citation type="submission" date="2016-10" db="EMBL/GenBank/DDBJ databases">
        <authorList>
            <person name="Varghese N."/>
        </authorList>
    </citation>
    <scope>NUCLEOTIDE SEQUENCE [LARGE SCALE GENOMIC DNA]</scope>
    <source>
        <strain evidence="2">DSM 44719</strain>
    </source>
</reference>
<name>A0A1H4TRN2_RHOJO</name>
<dbReference type="AlphaFoldDB" id="A0A1H4TRN2"/>
<organism evidence="1 2">
    <name type="scientific">Rhodococcus jostii</name>
    <dbReference type="NCBI Taxonomy" id="132919"/>
    <lineage>
        <taxon>Bacteria</taxon>
        <taxon>Bacillati</taxon>
        <taxon>Actinomycetota</taxon>
        <taxon>Actinomycetes</taxon>
        <taxon>Mycobacteriales</taxon>
        <taxon>Nocardiaceae</taxon>
        <taxon>Rhodococcus</taxon>
    </lineage>
</organism>
<dbReference type="Proteomes" id="UP000183407">
    <property type="component" value="Unassembled WGS sequence"/>
</dbReference>
<dbReference type="EMBL" id="FNTL01000004">
    <property type="protein sequence ID" value="SEC59059.1"/>
    <property type="molecule type" value="Genomic_DNA"/>
</dbReference>
<protein>
    <submittedName>
        <fullName evidence="1">Uncharacterized protein</fullName>
    </submittedName>
</protein>
<evidence type="ECO:0000313" key="1">
    <source>
        <dbReference type="EMBL" id="SEC59059.1"/>
    </source>
</evidence>
<proteinExistence type="predicted"/>